<dbReference type="AlphaFoldDB" id="A0A9N9FGX7"/>
<evidence type="ECO:0000313" key="2">
    <source>
        <dbReference type="Proteomes" id="UP000789405"/>
    </source>
</evidence>
<dbReference type="EMBL" id="CAJVPY010001755">
    <property type="protein sequence ID" value="CAG8535310.1"/>
    <property type="molecule type" value="Genomic_DNA"/>
</dbReference>
<accession>A0A9N9FGX7</accession>
<keyword evidence="2" id="KW-1185">Reference proteome</keyword>
<dbReference type="Proteomes" id="UP000789405">
    <property type="component" value="Unassembled WGS sequence"/>
</dbReference>
<name>A0A9N9FGX7_9GLOM</name>
<dbReference type="OrthoDB" id="2316845at2759"/>
<protein>
    <submittedName>
        <fullName evidence="1">8670_t:CDS:1</fullName>
    </submittedName>
</protein>
<evidence type="ECO:0000313" key="1">
    <source>
        <dbReference type="EMBL" id="CAG8535310.1"/>
    </source>
</evidence>
<comment type="caution">
    <text evidence="1">The sequence shown here is derived from an EMBL/GenBank/DDBJ whole genome shotgun (WGS) entry which is preliminary data.</text>
</comment>
<reference evidence="1" key="1">
    <citation type="submission" date="2021-06" db="EMBL/GenBank/DDBJ databases">
        <authorList>
            <person name="Kallberg Y."/>
            <person name="Tangrot J."/>
            <person name="Rosling A."/>
        </authorList>
    </citation>
    <scope>NUCLEOTIDE SEQUENCE</scope>
    <source>
        <strain evidence="1">MA453B</strain>
    </source>
</reference>
<sequence>DFTSVTKSKGKGNMTAPSYIDENFASNSNSKIVNSAAKSYKNNENDFEEPQEDLTKLYNSSNELKAAINNTKDLYEELAVKVCKIQKSDYHIAILVKGMSGWFNVYYHNLYIAITTLAEELSISHLSKFISKVTWKKVPRAHLQATDLSVLNNNLEIITKLSTFICQAIRDVLIVQNKQQDTRIVIRKCDEITLDLKIPTKLRIVKTLSVRTLLTFFYK</sequence>
<gene>
    <name evidence="1" type="ORF">DERYTH_LOCUS4541</name>
</gene>
<proteinExistence type="predicted"/>
<organism evidence="1 2">
    <name type="scientific">Dentiscutata erythropus</name>
    <dbReference type="NCBI Taxonomy" id="1348616"/>
    <lineage>
        <taxon>Eukaryota</taxon>
        <taxon>Fungi</taxon>
        <taxon>Fungi incertae sedis</taxon>
        <taxon>Mucoromycota</taxon>
        <taxon>Glomeromycotina</taxon>
        <taxon>Glomeromycetes</taxon>
        <taxon>Diversisporales</taxon>
        <taxon>Gigasporaceae</taxon>
        <taxon>Dentiscutata</taxon>
    </lineage>
</organism>
<feature type="non-terminal residue" evidence="1">
    <location>
        <position position="219"/>
    </location>
</feature>